<evidence type="ECO:0000256" key="1">
    <source>
        <dbReference type="ARBA" id="ARBA00004141"/>
    </source>
</evidence>
<dbReference type="GO" id="GO:0016020">
    <property type="term" value="C:membrane"/>
    <property type="evidence" value="ECO:0007669"/>
    <property type="project" value="UniProtKB-SubCell"/>
</dbReference>
<evidence type="ECO:0000259" key="5">
    <source>
        <dbReference type="Pfam" id="PF03522"/>
    </source>
</evidence>
<keyword evidence="2" id="KW-0812">Transmembrane</keyword>
<reference evidence="6" key="2">
    <citation type="submission" date="2020-05" db="UniProtKB">
        <authorList>
            <consortium name="EnsemblMetazoa"/>
        </authorList>
    </citation>
    <scope>IDENTIFICATION</scope>
    <source>
        <strain evidence="6">IAEA</strain>
    </source>
</reference>
<dbReference type="GO" id="GO:1990573">
    <property type="term" value="P:potassium ion import across plasma membrane"/>
    <property type="evidence" value="ECO:0007669"/>
    <property type="project" value="TreeGrafter"/>
</dbReference>
<dbReference type="VEuPathDB" id="VectorBase:GPPI005517"/>
<dbReference type="GO" id="GO:0055078">
    <property type="term" value="P:sodium ion homeostasis"/>
    <property type="evidence" value="ECO:0007669"/>
    <property type="project" value="TreeGrafter"/>
</dbReference>
<dbReference type="InterPro" id="IPR004842">
    <property type="entry name" value="SLC12A_fam"/>
</dbReference>
<reference evidence="7" key="1">
    <citation type="submission" date="2015-01" db="EMBL/GenBank/DDBJ databases">
        <authorList>
            <person name="Aksoy S."/>
            <person name="Warren W."/>
            <person name="Wilson R.K."/>
        </authorList>
    </citation>
    <scope>NUCLEOTIDE SEQUENCE [LARGE SCALE GENOMIC DNA]</scope>
    <source>
        <strain evidence="7">IAEA</strain>
    </source>
</reference>
<keyword evidence="7" id="KW-1185">Reference proteome</keyword>
<organism evidence="6 7">
    <name type="scientific">Glossina palpalis gambiensis</name>
    <dbReference type="NCBI Taxonomy" id="67801"/>
    <lineage>
        <taxon>Eukaryota</taxon>
        <taxon>Metazoa</taxon>
        <taxon>Ecdysozoa</taxon>
        <taxon>Arthropoda</taxon>
        <taxon>Hexapoda</taxon>
        <taxon>Insecta</taxon>
        <taxon>Pterygota</taxon>
        <taxon>Neoptera</taxon>
        <taxon>Endopterygota</taxon>
        <taxon>Diptera</taxon>
        <taxon>Brachycera</taxon>
        <taxon>Muscomorpha</taxon>
        <taxon>Hippoboscoidea</taxon>
        <taxon>Glossinidae</taxon>
        <taxon>Glossina</taxon>
    </lineage>
</organism>
<dbReference type="GO" id="GO:0006884">
    <property type="term" value="P:cell volume homeostasis"/>
    <property type="evidence" value="ECO:0007669"/>
    <property type="project" value="TreeGrafter"/>
</dbReference>
<dbReference type="PANTHER" id="PTHR11827:SF103">
    <property type="entry name" value="SODIUM CHLORIDE COTRANSPORTER 69, ISOFORM E"/>
    <property type="match status" value="1"/>
</dbReference>
<comment type="subcellular location">
    <subcellularLocation>
        <location evidence="1">Membrane</location>
        <topology evidence="1">Multi-pass membrane protein</topology>
    </subcellularLocation>
</comment>
<name>A0A1B0AR51_9MUSC</name>
<evidence type="ECO:0000313" key="6">
    <source>
        <dbReference type="EnsemblMetazoa" id="GPPI005517-PA"/>
    </source>
</evidence>
<keyword evidence="4" id="KW-0472">Membrane</keyword>
<dbReference type="STRING" id="67801.A0A1B0AR51"/>
<evidence type="ECO:0000256" key="2">
    <source>
        <dbReference type="ARBA" id="ARBA00022692"/>
    </source>
</evidence>
<dbReference type="EMBL" id="JXJN01002259">
    <property type="status" value="NOT_ANNOTATED_CDS"/>
    <property type="molecule type" value="Genomic_DNA"/>
</dbReference>
<evidence type="ECO:0000313" key="7">
    <source>
        <dbReference type="Proteomes" id="UP000092460"/>
    </source>
</evidence>
<feature type="domain" description="SLC12A transporter C-terminal" evidence="5">
    <location>
        <begin position="15"/>
        <end position="250"/>
    </location>
</feature>
<keyword evidence="3" id="KW-1133">Transmembrane helix</keyword>
<evidence type="ECO:0000256" key="3">
    <source>
        <dbReference type="ARBA" id="ARBA00022989"/>
    </source>
</evidence>
<dbReference type="GO" id="GO:0055075">
    <property type="term" value="P:potassium ion homeostasis"/>
    <property type="evidence" value="ECO:0007669"/>
    <property type="project" value="TreeGrafter"/>
</dbReference>
<dbReference type="InterPro" id="IPR018491">
    <property type="entry name" value="SLC12_C"/>
</dbReference>
<dbReference type="EnsemblMetazoa" id="GPPI005517-RA">
    <property type="protein sequence ID" value="GPPI005517-PA"/>
    <property type="gene ID" value="GPPI005517"/>
</dbReference>
<protein>
    <recommendedName>
        <fullName evidence="5">SLC12A transporter C-terminal domain-containing protein</fullName>
    </recommendedName>
</protein>
<dbReference type="GO" id="GO:0008511">
    <property type="term" value="F:sodium:potassium:chloride symporter activity"/>
    <property type="evidence" value="ECO:0007669"/>
    <property type="project" value="TreeGrafter"/>
</dbReference>
<dbReference type="Proteomes" id="UP000092460">
    <property type="component" value="Unassembled WGS sequence"/>
</dbReference>
<sequence length="250" mass="28952">MCPADNPSPYWHLNRKTNSLRKSKYKHDDPAALYKGPGGVELSKDVLNDLTQFTRKRSHAVIDVWWLYDDGGLTLLLPYIISTRRTWQSCKLRVYALANKKAELEFEQRSMASLLSKFRIDYSDLQLIPDITKKPQESSTQFFNELMKEFTVSEKENESANATKILGDEGMISEDDLMAVQDKTNRYLRLREYLLEQSTKSDLVVMTLPMPRKNIVTAPLYMAWLESLSRDMPPFLFVRGNQTSVLTFYS</sequence>
<dbReference type="GO" id="GO:0055064">
    <property type="term" value="P:chloride ion homeostasis"/>
    <property type="evidence" value="ECO:0007669"/>
    <property type="project" value="TreeGrafter"/>
</dbReference>
<dbReference type="Pfam" id="PF03522">
    <property type="entry name" value="SLC12"/>
    <property type="match status" value="1"/>
</dbReference>
<dbReference type="PANTHER" id="PTHR11827">
    <property type="entry name" value="SOLUTE CARRIER FAMILY 12, CATION COTRANSPORTERS"/>
    <property type="match status" value="1"/>
</dbReference>
<dbReference type="AlphaFoldDB" id="A0A1B0AR51"/>
<accession>A0A1B0AR51</accession>
<proteinExistence type="predicted"/>
<evidence type="ECO:0000256" key="4">
    <source>
        <dbReference type="ARBA" id="ARBA00023136"/>
    </source>
</evidence>